<dbReference type="SFLD" id="SFLDS00029">
    <property type="entry name" value="Radical_SAM"/>
    <property type="match status" value="1"/>
</dbReference>
<keyword evidence="3" id="KW-0408">Iron</keyword>
<keyword evidence="1" id="KW-0949">S-adenosyl-L-methionine</keyword>
<dbReference type="PROSITE" id="PS51918">
    <property type="entry name" value="RADICAL_SAM"/>
    <property type="match status" value="1"/>
</dbReference>
<dbReference type="PANTHER" id="PTHR11228:SF27">
    <property type="entry name" value="GLYCYL-RADICAL ENZYME ACTIVATING ENZYME MJ1227-RELATED"/>
    <property type="match status" value="1"/>
</dbReference>
<comment type="caution">
    <text evidence="6">The sequence shown here is derived from an EMBL/GenBank/DDBJ whole genome shotgun (WGS) entry which is preliminary data.</text>
</comment>
<dbReference type="InterPro" id="IPR012840">
    <property type="entry name" value="NrdG2"/>
</dbReference>
<keyword evidence="4" id="KW-0411">Iron-sulfur</keyword>
<protein>
    <submittedName>
        <fullName evidence="6">Anaerobic ribonucleoside-triphosphate reductase activating protein</fullName>
    </submittedName>
</protein>
<reference evidence="6 7" key="1">
    <citation type="submission" date="2019-08" db="EMBL/GenBank/DDBJ databases">
        <title>Calorimonas adulescens gen. nov., sp. nov., an anaerobic thermophilic bacterium from Sakhalin hot spring.</title>
        <authorList>
            <person name="Khomyakova M.A."/>
            <person name="Merkel A.Y."/>
            <person name="Novikov A."/>
            <person name="Bonch-Osmolovskaya E.A."/>
            <person name="Slobodkin A.I."/>
        </authorList>
    </citation>
    <scope>NUCLEOTIDE SEQUENCE [LARGE SCALE GENOMIC DNA]</scope>
    <source>
        <strain evidence="6 7">A05MB</strain>
    </source>
</reference>
<dbReference type="GO" id="GO:0046872">
    <property type="term" value="F:metal ion binding"/>
    <property type="evidence" value="ECO:0007669"/>
    <property type="project" value="UniProtKB-KW"/>
</dbReference>
<dbReference type="GO" id="GO:0051536">
    <property type="term" value="F:iron-sulfur cluster binding"/>
    <property type="evidence" value="ECO:0007669"/>
    <property type="project" value="UniProtKB-KW"/>
</dbReference>
<dbReference type="Gene3D" id="3.20.20.70">
    <property type="entry name" value="Aldolase class I"/>
    <property type="match status" value="1"/>
</dbReference>
<sequence>MIYDLMPVSMADYPGHVAATIFVSGCNFCCPYCHNSSLIKAVDEGRISEEISLSYLIKRSNLLDGVCITGGEPTLWGGLEGFIKRIKEIGFKVKLDTNGARPEVLKRLISGGLVDYVAMDIKAPLNKYHFFVKDKSDILRVNKSAELLMSSGLGYEFRTTVHEKLLNVDDFEEIGEWLKGAERYVIQGYKYSDDILNKDFCGVSPCSIDYLEDIKRKVERCFGEVLIRA</sequence>
<dbReference type="CDD" id="cd01335">
    <property type="entry name" value="Radical_SAM"/>
    <property type="match status" value="1"/>
</dbReference>
<evidence type="ECO:0000259" key="5">
    <source>
        <dbReference type="PROSITE" id="PS51918"/>
    </source>
</evidence>
<dbReference type="NCBIfam" id="TIGR02495">
    <property type="entry name" value="NrdG2"/>
    <property type="match status" value="1"/>
</dbReference>
<evidence type="ECO:0000313" key="7">
    <source>
        <dbReference type="Proteomes" id="UP000322976"/>
    </source>
</evidence>
<dbReference type="GO" id="GO:0003824">
    <property type="term" value="F:catalytic activity"/>
    <property type="evidence" value="ECO:0007669"/>
    <property type="project" value="InterPro"/>
</dbReference>
<dbReference type="InterPro" id="IPR007197">
    <property type="entry name" value="rSAM"/>
</dbReference>
<dbReference type="PANTHER" id="PTHR11228">
    <property type="entry name" value="RADICAL SAM DOMAIN PROTEIN"/>
    <property type="match status" value="1"/>
</dbReference>
<organism evidence="6 7">
    <name type="scientific">Calorimonas adulescens</name>
    <dbReference type="NCBI Taxonomy" id="2606906"/>
    <lineage>
        <taxon>Bacteria</taxon>
        <taxon>Bacillati</taxon>
        <taxon>Bacillota</taxon>
        <taxon>Clostridia</taxon>
        <taxon>Thermoanaerobacterales</taxon>
        <taxon>Thermoanaerobacteraceae</taxon>
        <taxon>Calorimonas</taxon>
    </lineage>
</organism>
<evidence type="ECO:0000256" key="4">
    <source>
        <dbReference type="ARBA" id="ARBA00023014"/>
    </source>
</evidence>
<accession>A0A5D8QD49</accession>
<dbReference type="SUPFAM" id="SSF102114">
    <property type="entry name" value="Radical SAM enzymes"/>
    <property type="match status" value="1"/>
</dbReference>
<dbReference type="Proteomes" id="UP000322976">
    <property type="component" value="Unassembled WGS sequence"/>
</dbReference>
<gene>
    <name evidence="6" type="ORF">FWJ32_05905</name>
</gene>
<name>A0A5D8QD49_9THEO</name>
<keyword evidence="7" id="KW-1185">Reference proteome</keyword>
<keyword evidence="2" id="KW-0479">Metal-binding</keyword>
<evidence type="ECO:0000256" key="1">
    <source>
        <dbReference type="ARBA" id="ARBA00022691"/>
    </source>
</evidence>
<dbReference type="InterPro" id="IPR058240">
    <property type="entry name" value="rSAM_sf"/>
</dbReference>
<dbReference type="AlphaFoldDB" id="A0A5D8QD49"/>
<feature type="domain" description="Radical SAM core" evidence="5">
    <location>
        <begin position="11"/>
        <end position="229"/>
    </location>
</feature>
<dbReference type="RefSeq" id="WP_149545045.1">
    <property type="nucleotide sequence ID" value="NZ_VTPS01000007.1"/>
</dbReference>
<dbReference type="EMBL" id="VTPS01000007">
    <property type="protein sequence ID" value="TZE82337.1"/>
    <property type="molecule type" value="Genomic_DNA"/>
</dbReference>
<dbReference type="InterPro" id="IPR013785">
    <property type="entry name" value="Aldolase_TIM"/>
</dbReference>
<proteinExistence type="predicted"/>
<evidence type="ECO:0000256" key="3">
    <source>
        <dbReference type="ARBA" id="ARBA00023004"/>
    </source>
</evidence>
<dbReference type="Pfam" id="PF04055">
    <property type="entry name" value="Radical_SAM"/>
    <property type="match status" value="1"/>
</dbReference>
<evidence type="ECO:0000313" key="6">
    <source>
        <dbReference type="EMBL" id="TZE82337.1"/>
    </source>
</evidence>
<evidence type="ECO:0000256" key="2">
    <source>
        <dbReference type="ARBA" id="ARBA00022723"/>
    </source>
</evidence>
<dbReference type="InterPro" id="IPR050377">
    <property type="entry name" value="Radical_SAM_PqqE_MftC-like"/>
</dbReference>
<dbReference type="SFLD" id="SFLDG01094">
    <property type="entry name" value="Uncharacterised_Radical_SAM_Su"/>
    <property type="match status" value="1"/>
</dbReference>